<sequence>AVAQRLLCGREDSPGEVGDAGTGSSEDRALSAGFLRRAAPDFAAEIFHNIFEANSTSSSSLLNLLVERVSLDSPLLRTGRAVAVAAKGSKSKLKPGAEGNGRPVKRRRAADETAPEESQRTASVKEADALKEAASLSCQTPGFVLASAGA</sequence>
<keyword evidence="3" id="KW-1185">Reference proteome</keyword>
<evidence type="ECO:0000313" key="2">
    <source>
        <dbReference type="EMBL" id="CAE8613640.1"/>
    </source>
</evidence>
<comment type="caution">
    <text evidence="2">The sequence shown here is derived from an EMBL/GenBank/DDBJ whole genome shotgun (WGS) entry which is preliminary data.</text>
</comment>
<dbReference type="EMBL" id="CAJNNV010025287">
    <property type="protein sequence ID" value="CAE8613640.1"/>
    <property type="molecule type" value="Genomic_DNA"/>
</dbReference>
<evidence type="ECO:0000313" key="3">
    <source>
        <dbReference type="Proteomes" id="UP000654075"/>
    </source>
</evidence>
<dbReference type="AlphaFoldDB" id="A0A813FJQ0"/>
<proteinExistence type="predicted"/>
<organism evidence="2 3">
    <name type="scientific">Polarella glacialis</name>
    <name type="common">Dinoflagellate</name>
    <dbReference type="NCBI Taxonomy" id="89957"/>
    <lineage>
        <taxon>Eukaryota</taxon>
        <taxon>Sar</taxon>
        <taxon>Alveolata</taxon>
        <taxon>Dinophyceae</taxon>
        <taxon>Suessiales</taxon>
        <taxon>Suessiaceae</taxon>
        <taxon>Polarella</taxon>
    </lineage>
</organism>
<reference evidence="2" key="1">
    <citation type="submission" date="2021-02" db="EMBL/GenBank/DDBJ databases">
        <authorList>
            <person name="Dougan E. K."/>
            <person name="Rhodes N."/>
            <person name="Thang M."/>
            <person name="Chan C."/>
        </authorList>
    </citation>
    <scope>NUCLEOTIDE SEQUENCE</scope>
</reference>
<name>A0A813FJQ0_POLGL</name>
<accession>A0A813FJQ0</accession>
<evidence type="ECO:0000256" key="1">
    <source>
        <dbReference type="SAM" id="MobiDB-lite"/>
    </source>
</evidence>
<dbReference type="Proteomes" id="UP000654075">
    <property type="component" value="Unassembled WGS sequence"/>
</dbReference>
<feature type="non-terminal residue" evidence="2">
    <location>
        <position position="1"/>
    </location>
</feature>
<gene>
    <name evidence="2" type="ORF">PGLA1383_LOCUS31398</name>
</gene>
<feature type="region of interest" description="Disordered" evidence="1">
    <location>
        <begin position="87"/>
        <end position="125"/>
    </location>
</feature>
<protein>
    <submittedName>
        <fullName evidence="2">Uncharacterized protein</fullName>
    </submittedName>
</protein>